<evidence type="ECO:0000256" key="1">
    <source>
        <dbReference type="ARBA" id="ARBA00001946"/>
    </source>
</evidence>
<comment type="cofactor">
    <cofactor evidence="1">
        <name>Mg(2+)</name>
        <dbReference type="ChEBI" id="CHEBI:18420"/>
    </cofactor>
</comment>
<feature type="domain" description="Nudix hydrolase" evidence="4">
    <location>
        <begin position="9"/>
        <end position="138"/>
    </location>
</feature>
<name>A0A1G1ZG78_9BACT</name>
<reference evidence="5 6" key="1">
    <citation type="journal article" date="2016" name="Nat. Commun.">
        <title>Thousands of microbial genomes shed light on interconnected biogeochemical processes in an aquifer system.</title>
        <authorList>
            <person name="Anantharaman K."/>
            <person name="Brown C.T."/>
            <person name="Hug L.A."/>
            <person name="Sharon I."/>
            <person name="Castelle C.J."/>
            <person name="Probst A.J."/>
            <person name="Thomas B.C."/>
            <person name="Singh A."/>
            <person name="Wilkins M.J."/>
            <person name="Karaoz U."/>
            <person name="Brodie E.L."/>
            <person name="Williams K.H."/>
            <person name="Hubbard S.S."/>
            <person name="Banfield J.F."/>
        </authorList>
    </citation>
    <scope>NUCLEOTIDE SEQUENCE [LARGE SCALE GENOMIC DNA]</scope>
</reference>
<evidence type="ECO:0000313" key="6">
    <source>
        <dbReference type="Proteomes" id="UP000177960"/>
    </source>
</evidence>
<dbReference type="CDD" id="cd02883">
    <property type="entry name" value="NUDIX_Hydrolase"/>
    <property type="match status" value="1"/>
</dbReference>
<dbReference type="EMBL" id="MHJG01000020">
    <property type="protein sequence ID" value="OGY63618.1"/>
    <property type="molecule type" value="Genomic_DNA"/>
</dbReference>
<dbReference type="PROSITE" id="PS51462">
    <property type="entry name" value="NUDIX"/>
    <property type="match status" value="1"/>
</dbReference>
<evidence type="ECO:0000256" key="2">
    <source>
        <dbReference type="ARBA" id="ARBA00022801"/>
    </source>
</evidence>
<proteinExistence type="inferred from homology"/>
<dbReference type="InterPro" id="IPR020084">
    <property type="entry name" value="NUDIX_hydrolase_CS"/>
</dbReference>
<dbReference type="AlphaFoldDB" id="A0A1G1ZG78"/>
<dbReference type="SUPFAM" id="SSF55811">
    <property type="entry name" value="Nudix"/>
    <property type="match status" value="1"/>
</dbReference>
<dbReference type="GO" id="GO:0016787">
    <property type="term" value="F:hydrolase activity"/>
    <property type="evidence" value="ECO:0007669"/>
    <property type="project" value="UniProtKB-KW"/>
</dbReference>
<keyword evidence="2 3" id="KW-0378">Hydrolase</keyword>
<dbReference type="Proteomes" id="UP000177960">
    <property type="component" value="Unassembled WGS sequence"/>
</dbReference>
<evidence type="ECO:0000259" key="4">
    <source>
        <dbReference type="PROSITE" id="PS51462"/>
    </source>
</evidence>
<dbReference type="STRING" id="1798404.A3B92_03120"/>
<evidence type="ECO:0000256" key="3">
    <source>
        <dbReference type="RuleBase" id="RU003476"/>
    </source>
</evidence>
<sequence length="147" mass="16710">MENRLSKTGDKTTCPVAIIVRNGKVLMGLRHYTPDKWKTISVWTIPGGRCDSGETLETTLRREVEEETGINDLEIKKYLGEVPGSKSGDLVPLFICKSKQEARLIEPEKFSEWRWFGEKEYPENFINPAALELIKEYLAEYLASGGK</sequence>
<dbReference type="InterPro" id="IPR020476">
    <property type="entry name" value="Nudix_hydrolase"/>
</dbReference>
<comment type="similarity">
    <text evidence="3">Belongs to the Nudix hydrolase family.</text>
</comment>
<dbReference type="Pfam" id="PF00293">
    <property type="entry name" value="NUDIX"/>
    <property type="match status" value="1"/>
</dbReference>
<organism evidence="5 6">
    <name type="scientific">Candidatus Harrisonbacteria bacterium RIFCSPHIGHO2_02_FULL_42_16</name>
    <dbReference type="NCBI Taxonomy" id="1798404"/>
    <lineage>
        <taxon>Bacteria</taxon>
        <taxon>Candidatus Harrisoniibacteriota</taxon>
    </lineage>
</organism>
<dbReference type="PROSITE" id="PS00893">
    <property type="entry name" value="NUDIX_BOX"/>
    <property type="match status" value="1"/>
</dbReference>
<evidence type="ECO:0000313" key="5">
    <source>
        <dbReference type="EMBL" id="OGY63618.1"/>
    </source>
</evidence>
<comment type="caution">
    <text evidence="5">The sequence shown here is derived from an EMBL/GenBank/DDBJ whole genome shotgun (WGS) entry which is preliminary data.</text>
</comment>
<accession>A0A1G1ZG78</accession>
<dbReference type="PANTHER" id="PTHR43046:SF14">
    <property type="entry name" value="MUTT_NUDIX FAMILY PROTEIN"/>
    <property type="match status" value="1"/>
</dbReference>
<dbReference type="InterPro" id="IPR015797">
    <property type="entry name" value="NUDIX_hydrolase-like_dom_sf"/>
</dbReference>
<protein>
    <recommendedName>
        <fullName evidence="4">Nudix hydrolase domain-containing protein</fullName>
    </recommendedName>
</protein>
<dbReference type="PANTHER" id="PTHR43046">
    <property type="entry name" value="GDP-MANNOSE MANNOSYL HYDROLASE"/>
    <property type="match status" value="1"/>
</dbReference>
<dbReference type="PRINTS" id="PR00502">
    <property type="entry name" value="NUDIXFAMILY"/>
</dbReference>
<dbReference type="InterPro" id="IPR000086">
    <property type="entry name" value="NUDIX_hydrolase_dom"/>
</dbReference>
<gene>
    <name evidence="5" type="ORF">A3B92_03120</name>
</gene>
<dbReference type="Gene3D" id="3.90.79.10">
    <property type="entry name" value="Nucleoside Triphosphate Pyrophosphohydrolase"/>
    <property type="match status" value="1"/>
</dbReference>